<gene>
    <name evidence="1" type="ORF">QAD02_002928</name>
</gene>
<sequence length="135" mass="15313">MILQSGQAKHKIKGQVGTVAWESILIITGVMEGKILTDAAEDSLKRMEDQEIERTWEKNGKKVGANFDQHVCWFNHEKDRPRIFGMDHILGDLDALAVQQTQMDGKMVSKSTLSETIQKLPFYGHCNRCGEERPI</sequence>
<accession>A0ACC2NKP4</accession>
<dbReference type="EMBL" id="CM056743">
    <property type="protein sequence ID" value="KAJ8671669.1"/>
    <property type="molecule type" value="Genomic_DNA"/>
</dbReference>
<name>A0ACC2NKP4_9HYME</name>
<comment type="caution">
    <text evidence="1">The sequence shown here is derived from an EMBL/GenBank/DDBJ whole genome shotgun (WGS) entry which is preliminary data.</text>
</comment>
<proteinExistence type="predicted"/>
<evidence type="ECO:0000313" key="2">
    <source>
        <dbReference type="Proteomes" id="UP001239111"/>
    </source>
</evidence>
<dbReference type="Proteomes" id="UP001239111">
    <property type="component" value="Chromosome 3"/>
</dbReference>
<organism evidence="1 2">
    <name type="scientific">Eretmocerus hayati</name>
    <dbReference type="NCBI Taxonomy" id="131215"/>
    <lineage>
        <taxon>Eukaryota</taxon>
        <taxon>Metazoa</taxon>
        <taxon>Ecdysozoa</taxon>
        <taxon>Arthropoda</taxon>
        <taxon>Hexapoda</taxon>
        <taxon>Insecta</taxon>
        <taxon>Pterygota</taxon>
        <taxon>Neoptera</taxon>
        <taxon>Endopterygota</taxon>
        <taxon>Hymenoptera</taxon>
        <taxon>Apocrita</taxon>
        <taxon>Proctotrupomorpha</taxon>
        <taxon>Chalcidoidea</taxon>
        <taxon>Aphelinidae</taxon>
        <taxon>Aphelininae</taxon>
        <taxon>Eretmocerus</taxon>
    </lineage>
</organism>
<reference evidence="1" key="1">
    <citation type="submission" date="2023-04" db="EMBL/GenBank/DDBJ databases">
        <title>A chromosome-level genome assembly of the parasitoid wasp Eretmocerus hayati.</title>
        <authorList>
            <person name="Zhong Y."/>
            <person name="Liu S."/>
            <person name="Liu Y."/>
        </authorList>
    </citation>
    <scope>NUCLEOTIDE SEQUENCE</scope>
    <source>
        <strain evidence="1">ZJU_SS_LIU_2023</strain>
    </source>
</reference>
<keyword evidence="2" id="KW-1185">Reference proteome</keyword>
<protein>
    <submittedName>
        <fullName evidence="1">Uncharacterized protein</fullName>
    </submittedName>
</protein>
<evidence type="ECO:0000313" key="1">
    <source>
        <dbReference type="EMBL" id="KAJ8671669.1"/>
    </source>
</evidence>